<sequence length="74" mass="8914">MGRKKDYRNKKHRTNDVVMETQKKLDMYKKDDEIESLLTDKTAYGEWMSTTNGWVSFEEQNNHVDHMEEITKTE</sequence>
<organism evidence="1 2">
    <name type="scientific">Thermohalobacter berrensis</name>
    <dbReference type="NCBI Taxonomy" id="99594"/>
    <lineage>
        <taxon>Bacteria</taxon>
        <taxon>Bacillati</taxon>
        <taxon>Bacillota</taxon>
        <taxon>Tissierellia</taxon>
        <taxon>Tissierellales</taxon>
        <taxon>Thermohalobacteraceae</taxon>
        <taxon>Thermohalobacter</taxon>
    </lineage>
</organism>
<dbReference type="AlphaFoldDB" id="A0A419T8Q9"/>
<accession>A0A419T8Q9</accession>
<evidence type="ECO:0000313" key="1">
    <source>
        <dbReference type="EMBL" id="RKD33756.1"/>
    </source>
</evidence>
<evidence type="ECO:0000313" key="2">
    <source>
        <dbReference type="Proteomes" id="UP000284177"/>
    </source>
</evidence>
<proteinExistence type="predicted"/>
<keyword evidence="2" id="KW-1185">Reference proteome</keyword>
<protein>
    <submittedName>
        <fullName evidence="1">Uncharacterized protein</fullName>
    </submittedName>
</protein>
<reference evidence="1 2" key="1">
    <citation type="submission" date="2016-08" db="EMBL/GenBank/DDBJ databases">
        <title>Novel Firmicutes and Novel Genomes.</title>
        <authorList>
            <person name="Poppleton D.I."/>
            <person name="Gribaldo S."/>
        </authorList>
    </citation>
    <scope>NUCLEOTIDE SEQUENCE [LARGE SCALE GENOMIC DNA]</scope>
    <source>
        <strain evidence="1 2">CTT3</strain>
    </source>
</reference>
<dbReference type="EMBL" id="MCIB01000004">
    <property type="protein sequence ID" value="RKD33756.1"/>
    <property type="molecule type" value="Genomic_DNA"/>
</dbReference>
<name>A0A419T8Q9_9FIRM</name>
<dbReference type="OrthoDB" id="1954692at2"/>
<comment type="caution">
    <text evidence="1">The sequence shown here is derived from an EMBL/GenBank/DDBJ whole genome shotgun (WGS) entry which is preliminary data.</text>
</comment>
<dbReference type="RefSeq" id="WP_120167477.1">
    <property type="nucleotide sequence ID" value="NZ_MCIB01000004.1"/>
</dbReference>
<gene>
    <name evidence="1" type="ORF">BET03_08505</name>
</gene>
<dbReference type="Proteomes" id="UP000284177">
    <property type="component" value="Unassembled WGS sequence"/>
</dbReference>